<evidence type="ECO:0000256" key="8">
    <source>
        <dbReference type="SAM" id="MobiDB-lite"/>
    </source>
</evidence>
<dbReference type="CDD" id="cd00209">
    <property type="entry name" value="DHFR"/>
    <property type="match status" value="1"/>
</dbReference>
<proteinExistence type="inferred from homology"/>
<evidence type="ECO:0000313" key="10">
    <source>
        <dbReference type="EMBL" id="TGZ84665.1"/>
    </source>
</evidence>
<evidence type="ECO:0000256" key="3">
    <source>
        <dbReference type="ARBA" id="ARBA00018886"/>
    </source>
</evidence>
<dbReference type="AlphaFoldDB" id="A0A4V3SJN2"/>
<evidence type="ECO:0000256" key="6">
    <source>
        <dbReference type="ARBA" id="ARBA00023002"/>
    </source>
</evidence>
<keyword evidence="11" id="KW-1185">Reference proteome</keyword>
<dbReference type="GO" id="GO:0006730">
    <property type="term" value="P:one-carbon metabolic process"/>
    <property type="evidence" value="ECO:0007669"/>
    <property type="project" value="UniProtKB-KW"/>
</dbReference>
<dbReference type="GO" id="GO:0050661">
    <property type="term" value="F:NADP binding"/>
    <property type="evidence" value="ECO:0007669"/>
    <property type="project" value="InterPro"/>
</dbReference>
<organism evidence="10 11">
    <name type="scientific">Ascodesmis nigricans</name>
    <dbReference type="NCBI Taxonomy" id="341454"/>
    <lineage>
        <taxon>Eukaryota</taxon>
        <taxon>Fungi</taxon>
        <taxon>Dikarya</taxon>
        <taxon>Ascomycota</taxon>
        <taxon>Pezizomycotina</taxon>
        <taxon>Pezizomycetes</taxon>
        <taxon>Pezizales</taxon>
        <taxon>Ascodesmidaceae</taxon>
        <taxon>Ascodesmis</taxon>
    </lineage>
</organism>
<feature type="domain" description="DHFR" evidence="9">
    <location>
        <begin position="50"/>
        <end position="250"/>
    </location>
</feature>
<dbReference type="SUPFAM" id="SSF53597">
    <property type="entry name" value="Dihydrofolate reductase-like"/>
    <property type="match status" value="1"/>
</dbReference>
<dbReference type="PANTHER" id="PTHR48069:SF3">
    <property type="entry name" value="DIHYDROFOLATE REDUCTASE"/>
    <property type="match status" value="1"/>
</dbReference>
<evidence type="ECO:0000256" key="5">
    <source>
        <dbReference type="ARBA" id="ARBA00022857"/>
    </source>
</evidence>
<feature type="region of interest" description="Disordered" evidence="8">
    <location>
        <begin position="1"/>
        <end position="20"/>
    </location>
</feature>
<reference evidence="10 11" key="1">
    <citation type="submission" date="2019-04" db="EMBL/GenBank/DDBJ databases">
        <title>Comparative genomics and transcriptomics to analyze fruiting body development in filamentous ascomycetes.</title>
        <authorList>
            <consortium name="DOE Joint Genome Institute"/>
            <person name="Lutkenhaus R."/>
            <person name="Traeger S."/>
            <person name="Breuer J."/>
            <person name="Kuo A."/>
            <person name="Lipzen A."/>
            <person name="Pangilinan J."/>
            <person name="Dilworth D."/>
            <person name="Sandor L."/>
            <person name="Poggeler S."/>
            <person name="Barry K."/>
            <person name="Grigoriev I.V."/>
            <person name="Nowrousian M."/>
        </authorList>
    </citation>
    <scope>NUCLEOTIDE SEQUENCE [LARGE SCALE GENOMIC DNA]</scope>
    <source>
        <strain evidence="10 11">CBS 389.68</strain>
    </source>
</reference>
<gene>
    <name evidence="10" type="ORF">EX30DRAFT_337161</name>
</gene>
<evidence type="ECO:0000256" key="2">
    <source>
        <dbReference type="ARBA" id="ARBA00012856"/>
    </source>
</evidence>
<evidence type="ECO:0000256" key="1">
    <source>
        <dbReference type="ARBA" id="ARBA00004903"/>
    </source>
</evidence>
<dbReference type="PANTHER" id="PTHR48069">
    <property type="entry name" value="DIHYDROFOLATE REDUCTASE"/>
    <property type="match status" value="1"/>
</dbReference>
<dbReference type="GO" id="GO:0046655">
    <property type="term" value="P:folic acid metabolic process"/>
    <property type="evidence" value="ECO:0007669"/>
    <property type="project" value="TreeGrafter"/>
</dbReference>
<dbReference type="InParanoid" id="A0A4V3SJN2"/>
<dbReference type="GO" id="GO:0004146">
    <property type="term" value="F:dihydrofolate reductase activity"/>
    <property type="evidence" value="ECO:0007669"/>
    <property type="project" value="UniProtKB-EC"/>
</dbReference>
<evidence type="ECO:0000313" key="11">
    <source>
        <dbReference type="Proteomes" id="UP000298138"/>
    </source>
</evidence>
<protein>
    <recommendedName>
        <fullName evidence="3">Dihydrofolate reductase</fullName>
        <ecNumber evidence="2">1.5.1.3</ecNumber>
    </recommendedName>
</protein>
<dbReference type="OrthoDB" id="414698at2759"/>
<dbReference type="UniPathway" id="UPA00077">
    <property type="reaction ID" value="UER00158"/>
</dbReference>
<dbReference type="PROSITE" id="PS51330">
    <property type="entry name" value="DHFR_2"/>
    <property type="match status" value="1"/>
</dbReference>
<dbReference type="Proteomes" id="UP000298138">
    <property type="component" value="Unassembled WGS sequence"/>
</dbReference>
<comment type="pathway">
    <text evidence="1">Cofactor biosynthesis; tetrahydrofolate biosynthesis; 5,6,7,8-tetrahydrofolate from 7,8-dihydrofolate: step 1/1.</text>
</comment>
<dbReference type="Pfam" id="PF00186">
    <property type="entry name" value="DHFR_1"/>
    <property type="match status" value="1"/>
</dbReference>
<keyword evidence="6" id="KW-0560">Oxidoreductase</keyword>
<name>A0A4V3SJN2_9PEZI</name>
<dbReference type="InterPro" id="IPR012259">
    <property type="entry name" value="DHFR"/>
</dbReference>
<dbReference type="EC" id="1.5.1.3" evidence="2"/>
<keyword evidence="4" id="KW-0554">One-carbon metabolism</keyword>
<dbReference type="PROSITE" id="PS00075">
    <property type="entry name" value="DHFR_1"/>
    <property type="match status" value="1"/>
</dbReference>
<evidence type="ECO:0000256" key="7">
    <source>
        <dbReference type="RuleBase" id="RU004474"/>
    </source>
</evidence>
<dbReference type="PRINTS" id="PR00070">
    <property type="entry name" value="DHFR"/>
</dbReference>
<sequence length="250" mass="27805">MDKVMNPAPPTGKSTITISESSPTYHHNQFFLNMSTQAPATTTPSLHPLPLTLIVAATSSSLAIGRSGGLPWRIKADMAFFARITKRVPLTALPSTPTLSPTPIHNAVIMGHKTYLSIPPKFRPLPDRINVVLSRNPDSISAPDNVLRASGIEEAVKMLQERGDVAKVWVIGGGEVYKAALEWEGAKEIVLTRVENEVEGCDTFFPVRLGEEGEWKRVPHEEFEEVVEEQIPRGVQEEGEWKFEFQLWRK</sequence>
<dbReference type="GO" id="GO:0046452">
    <property type="term" value="P:dihydrofolate metabolic process"/>
    <property type="evidence" value="ECO:0007669"/>
    <property type="project" value="TreeGrafter"/>
</dbReference>
<dbReference type="GO" id="GO:0046654">
    <property type="term" value="P:tetrahydrofolate biosynthetic process"/>
    <property type="evidence" value="ECO:0007669"/>
    <property type="project" value="UniProtKB-UniPathway"/>
</dbReference>
<accession>A0A4V3SJN2</accession>
<dbReference type="InterPro" id="IPR001796">
    <property type="entry name" value="DHFR_dom"/>
</dbReference>
<comment type="similarity">
    <text evidence="7">Belongs to the dihydrofolate reductase family.</text>
</comment>
<keyword evidence="5" id="KW-0521">NADP</keyword>
<dbReference type="EMBL" id="ML220112">
    <property type="protein sequence ID" value="TGZ84665.1"/>
    <property type="molecule type" value="Genomic_DNA"/>
</dbReference>
<dbReference type="FunCoup" id="A0A4V3SJN2">
    <property type="interactions" value="439"/>
</dbReference>
<dbReference type="Gene3D" id="3.40.430.10">
    <property type="entry name" value="Dihydrofolate Reductase, subunit A"/>
    <property type="match status" value="1"/>
</dbReference>
<evidence type="ECO:0000256" key="4">
    <source>
        <dbReference type="ARBA" id="ARBA00022563"/>
    </source>
</evidence>
<dbReference type="GO" id="GO:0005739">
    <property type="term" value="C:mitochondrion"/>
    <property type="evidence" value="ECO:0007669"/>
    <property type="project" value="TreeGrafter"/>
</dbReference>
<evidence type="ECO:0000259" key="9">
    <source>
        <dbReference type="PROSITE" id="PS51330"/>
    </source>
</evidence>
<dbReference type="InterPro" id="IPR024072">
    <property type="entry name" value="DHFR-like_dom_sf"/>
</dbReference>
<dbReference type="InterPro" id="IPR017925">
    <property type="entry name" value="DHFR_CS"/>
</dbReference>
<dbReference type="STRING" id="341454.A0A4V3SJN2"/>